<evidence type="ECO:0000313" key="3">
    <source>
        <dbReference type="EMBL" id="GIF94821.1"/>
    </source>
</evidence>
<dbReference type="PANTHER" id="PTHR33231:SF1">
    <property type="entry name" value="30S RIBOSOMAL PROTEIN"/>
    <property type="match status" value="1"/>
</dbReference>
<dbReference type="Gene3D" id="3.30.505.50">
    <property type="entry name" value="Sigma 54 modulation/S30EA ribosomal protein, C-terminal domain"/>
    <property type="match status" value="2"/>
</dbReference>
<dbReference type="Proteomes" id="UP000619293">
    <property type="component" value="Unassembled WGS sequence"/>
</dbReference>
<dbReference type="AlphaFoldDB" id="A0A8J3K160"/>
<dbReference type="GO" id="GO:0045900">
    <property type="term" value="P:negative regulation of translational elongation"/>
    <property type="evidence" value="ECO:0007669"/>
    <property type="project" value="TreeGrafter"/>
</dbReference>
<dbReference type="InterPro" id="IPR038416">
    <property type="entry name" value="Ribosom_S30AE_C_sf"/>
</dbReference>
<dbReference type="GO" id="GO:0043024">
    <property type="term" value="F:ribosomal small subunit binding"/>
    <property type="evidence" value="ECO:0007669"/>
    <property type="project" value="TreeGrafter"/>
</dbReference>
<proteinExistence type="predicted"/>
<evidence type="ECO:0000313" key="4">
    <source>
        <dbReference type="Proteomes" id="UP000619293"/>
    </source>
</evidence>
<feature type="region of interest" description="Disordered" evidence="1">
    <location>
        <begin position="180"/>
        <end position="203"/>
    </location>
</feature>
<feature type="domain" description="Sigma 54 modulation/S30EA ribosomal protein C-terminal" evidence="2">
    <location>
        <begin position="127"/>
        <end position="174"/>
    </location>
</feature>
<keyword evidence="4" id="KW-1185">Reference proteome</keyword>
<dbReference type="Pfam" id="PF16321">
    <property type="entry name" value="Ribosom_S30AE_C"/>
    <property type="match status" value="1"/>
</dbReference>
<evidence type="ECO:0000259" key="2">
    <source>
        <dbReference type="Pfam" id="PF16321"/>
    </source>
</evidence>
<evidence type="ECO:0000256" key="1">
    <source>
        <dbReference type="SAM" id="MobiDB-lite"/>
    </source>
</evidence>
<accession>A0A8J3K160</accession>
<dbReference type="InterPro" id="IPR050574">
    <property type="entry name" value="HPF/YfiA_ribosome-assoc"/>
</dbReference>
<comment type="caution">
    <text evidence="3">The sequence shown here is derived from an EMBL/GenBank/DDBJ whole genome shotgun (WGS) entry which is preliminary data.</text>
</comment>
<organism evidence="3 4">
    <name type="scientific">Catellatospora chokoriensis</name>
    <dbReference type="NCBI Taxonomy" id="310353"/>
    <lineage>
        <taxon>Bacteria</taxon>
        <taxon>Bacillati</taxon>
        <taxon>Actinomycetota</taxon>
        <taxon>Actinomycetes</taxon>
        <taxon>Micromonosporales</taxon>
        <taxon>Micromonosporaceae</taxon>
        <taxon>Catellatospora</taxon>
    </lineage>
</organism>
<dbReference type="RefSeq" id="WP_191842715.1">
    <property type="nucleotide sequence ID" value="NZ_BAAALB010000027.1"/>
</dbReference>
<protein>
    <submittedName>
        <fullName evidence="3">Dormancy associated translation inhibitor</fullName>
    </submittedName>
</protein>
<dbReference type="EMBL" id="BONG01000124">
    <property type="protein sequence ID" value="GIF94821.1"/>
    <property type="molecule type" value="Genomic_DNA"/>
</dbReference>
<name>A0A8J3K160_9ACTN</name>
<sequence>MAATPPPSAHQGLRFDLRTHGVVEPAHAEQARHAITAVVTAHHEATGPVRLRISGGHVAGGTTLVQVNLRVRDEPARIQITGPIPQAAIDAAADRLEHQIRRLNLGMDLTAAPDPVRRLLDIPGHAPIARLKTVRLHATTPAHAAAHLTAMDYEAHLFTDTDTDEDAVVYRAGPAGLRLARQHSKRPPSTPITHPLTVNSRQTPTLNTTDAAHRLADAWLPFIFYTDRDTGRGNLLYRRYDSNLGLISPLLPNPQDPPNPKQ</sequence>
<gene>
    <name evidence="3" type="ORF">Cch02nite_82650</name>
</gene>
<reference evidence="3 4" key="1">
    <citation type="submission" date="2021-01" db="EMBL/GenBank/DDBJ databases">
        <title>Whole genome shotgun sequence of Catellatospora chokoriensis NBRC 107358.</title>
        <authorList>
            <person name="Komaki H."/>
            <person name="Tamura T."/>
        </authorList>
    </citation>
    <scope>NUCLEOTIDE SEQUENCE [LARGE SCALE GENOMIC DNA]</scope>
    <source>
        <strain evidence="3 4">NBRC 107358</strain>
    </source>
</reference>
<dbReference type="GO" id="GO:0022627">
    <property type="term" value="C:cytosolic small ribosomal subunit"/>
    <property type="evidence" value="ECO:0007669"/>
    <property type="project" value="TreeGrafter"/>
</dbReference>
<dbReference type="PANTHER" id="PTHR33231">
    <property type="entry name" value="30S RIBOSOMAL PROTEIN"/>
    <property type="match status" value="1"/>
</dbReference>
<dbReference type="InterPro" id="IPR032528">
    <property type="entry name" value="Ribosom_S30AE_C"/>
</dbReference>